<evidence type="ECO:0000256" key="1">
    <source>
        <dbReference type="ARBA" id="ARBA00004651"/>
    </source>
</evidence>
<evidence type="ECO:0000256" key="7">
    <source>
        <dbReference type="SAM" id="Phobius"/>
    </source>
</evidence>
<protein>
    <submittedName>
        <fullName evidence="8">MFS transporter</fullName>
    </submittedName>
</protein>
<feature type="transmembrane region" description="Helical" evidence="7">
    <location>
        <begin position="75"/>
        <end position="94"/>
    </location>
</feature>
<sequence length="428" mass="45988">MKEKQGFSRDFILVLLGQIISLFGNAVMRFALPLHLLNVTGSPRLLGIVSGFAFLPLAVMSPIGGLIADRVNKRSIMVVLDFFTSALVLIFTILHGKVNLVTLILVMLFMLYGISGAYQPSVQSSIPLLVAPEKVMAGNAAINIVSSLSSLLGPALGGIAYSMWGIMPILYTCIGCFFVSAVMEIFIRIPMIEREAGGSILSEAKNDLKESLSFIVKRKPAIGKLTLCCAGINLFLSALIVIGLPVVVMQILKLPADRANELYGYLQAALAVGGLTGGMLAGVLSGKLDIQKSYKIFFACTVLLLPMGAALTKGIPPYLAYGILLFSSFLLMICSSLYTIQVMSYIQIVTPKELIGKVIAWILGISTCAQPAGQIIYGFLFEALQSHAEWIFYGAAFVSVGVSFFNRRICSEIETVGEVYAADVPQNG</sequence>
<evidence type="ECO:0000256" key="4">
    <source>
        <dbReference type="ARBA" id="ARBA00022692"/>
    </source>
</evidence>
<dbReference type="PANTHER" id="PTHR43266:SF9">
    <property type="entry name" value="PERMEASE, MAJOR FACILITATOR SUPERFAMILY-RELATED"/>
    <property type="match status" value="1"/>
</dbReference>
<feature type="transmembrane region" description="Helical" evidence="7">
    <location>
        <begin position="44"/>
        <end position="68"/>
    </location>
</feature>
<dbReference type="SUPFAM" id="SSF103473">
    <property type="entry name" value="MFS general substrate transporter"/>
    <property type="match status" value="1"/>
</dbReference>
<comment type="subcellular location">
    <subcellularLocation>
        <location evidence="1">Cell membrane</location>
        <topology evidence="1">Multi-pass membrane protein</topology>
    </subcellularLocation>
</comment>
<feature type="transmembrane region" description="Helical" evidence="7">
    <location>
        <begin position="100"/>
        <end position="119"/>
    </location>
</feature>
<feature type="transmembrane region" description="Helical" evidence="7">
    <location>
        <begin position="12"/>
        <end position="32"/>
    </location>
</feature>
<accession>A0ABS8DLP4</accession>
<feature type="transmembrane region" description="Helical" evidence="7">
    <location>
        <begin position="387"/>
        <end position="405"/>
    </location>
</feature>
<proteinExistence type="predicted"/>
<keyword evidence="4 7" id="KW-0812">Transmembrane</keyword>
<gene>
    <name evidence="8" type="ORF">LIZ65_17535</name>
</gene>
<evidence type="ECO:0000256" key="6">
    <source>
        <dbReference type="ARBA" id="ARBA00023136"/>
    </source>
</evidence>
<dbReference type="Proteomes" id="UP001299546">
    <property type="component" value="Unassembled WGS sequence"/>
</dbReference>
<feature type="transmembrane region" description="Helical" evidence="7">
    <location>
        <begin position="264"/>
        <end position="284"/>
    </location>
</feature>
<organism evidence="8 9">
    <name type="scientific">Bariatricus massiliensis</name>
    <dbReference type="NCBI Taxonomy" id="1745713"/>
    <lineage>
        <taxon>Bacteria</taxon>
        <taxon>Bacillati</taxon>
        <taxon>Bacillota</taxon>
        <taxon>Clostridia</taxon>
        <taxon>Lachnospirales</taxon>
        <taxon>Lachnospiraceae</taxon>
        <taxon>Bariatricus</taxon>
    </lineage>
</organism>
<feature type="transmembrane region" description="Helical" evidence="7">
    <location>
        <begin position="140"/>
        <end position="163"/>
    </location>
</feature>
<evidence type="ECO:0000256" key="5">
    <source>
        <dbReference type="ARBA" id="ARBA00022989"/>
    </source>
</evidence>
<reference evidence="8 9" key="1">
    <citation type="submission" date="2021-10" db="EMBL/GenBank/DDBJ databases">
        <title>Collection of gut derived symbiotic bacterial strains cultured from healthy donors.</title>
        <authorList>
            <person name="Lin H."/>
            <person name="Littmann E."/>
            <person name="Kohout C."/>
            <person name="Pamer E.G."/>
        </authorList>
    </citation>
    <scope>NUCLEOTIDE SEQUENCE [LARGE SCALE GENOMIC DNA]</scope>
    <source>
        <strain evidence="8 9">DFI.1.165</strain>
    </source>
</reference>
<dbReference type="RefSeq" id="WP_066737933.1">
    <property type="nucleotide sequence ID" value="NZ_JAJCIQ010000018.1"/>
</dbReference>
<dbReference type="PANTHER" id="PTHR43266">
    <property type="entry name" value="MACROLIDE-EFFLUX PROTEIN"/>
    <property type="match status" value="1"/>
</dbReference>
<feature type="transmembrane region" description="Helical" evidence="7">
    <location>
        <begin position="318"/>
        <end position="338"/>
    </location>
</feature>
<dbReference type="InterPro" id="IPR011701">
    <property type="entry name" value="MFS"/>
</dbReference>
<evidence type="ECO:0000256" key="3">
    <source>
        <dbReference type="ARBA" id="ARBA00022475"/>
    </source>
</evidence>
<keyword evidence="2" id="KW-0813">Transport</keyword>
<feature type="transmembrane region" description="Helical" evidence="7">
    <location>
        <begin position="296"/>
        <end position="312"/>
    </location>
</feature>
<evidence type="ECO:0000313" key="8">
    <source>
        <dbReference type="EMBL" id="MCB7389089.1"/>
    </source>
</evidence>
<dbReference type="EMBL" id="JAJCIS010000018">
    <property type="protein sequence ID" value="MCB7389089.1"/>
    <property type="molecule type" value="Genomic_DNA"/>
</dbReference>
<feature type="transmembrane region" description="Helical" evidence="7">
    <location>
        <begin position="169"/>
        <end position="187"/>
    </location>
</feature>
<dbReference type="CDD" id="cd06173">
    <property type="entry name" value="MFS_MefA_like"/>
    <property type="match status" value="1"/>
</dbReference>
<comment type="caution">
    <text evidence="8">The sequence shown here is derived from an EMBL/GenBank/DDBJ whole genome shotgun (WGS) entry which is preliminary data.</text>
</comment>
<keyword evidence="5 7" id="KW-1133">Transmembrane helix</keyword>
<dbReference type="InterPro" id="IPR036259">
    <property type="entry name" value="MFS_trans_sf"/>
</dbReference>
<evidence type="ECO:0000256" key="2">
    <source>
        <dbReference type="ARBA" id="ARBA00022448"/>
    </source>
</evidence>
<feature type="transmembrane region" description="Helical" evidence="7">
    <location>
        <begin position="225"/>
        <end position="252"/>
    </location>
</feature>
<evidence type="ECO:0000313" key="9">
    <source>
        <dbReference type="Proteomes" id="UP001299546"/>
    </source>
</evidence>
<keyword evidence="9" id="KW-1185">Reference proteome</keyword>
<keyword evidence="3" id="KW-1003">Cell membrane</keyword>
<dbReference type="Gene3D" id="1.20.1250.20">
    <property type="entry name" value="MFS general substrate transporter like domains"/>
    <property type="match status" value="1"/>
</dbReference>
<feature type="transmembrane region" description="Helical" evidence="7">
    <location>
        <begin position="358"/>
        <end position="381"/>
    </location>
</feature>
<dbReference type="Pfam" id="PF07690">
    <property type="entry name" value="MFS_1"/>
    <property type="match status" value="1"/>
</dbReference>
<name>A0ABS8DLP4_9FIRM</name>
<keyword evidence="6 7" id="KW-0472">Membrane</keyword>